<evidence type="ECO:0000256" key="7">
    <source>
        <dbReference type="ARBA" id="ARBA00023180"/>
    </source>
</evidence>
<evidence type="ECO:0000256" key="3">
    <source>
        <dbReference type="ARBA" id="ARBA00022692"/>
    </source>
</evidence>
<evidence type="ECO:0000256" key="9">
    <source>
        <dbReference type="SAM" id="Phobius"/>
    </source>
</evidence>
<accession>A0A316UUJ7</accession>
<dbReference type="GO" id="GO:0031505">
    <property type="term" value="P:fungal-type cell wall organization"/>
    <property type="evidence" value="ECO:0007669"/>
    <property type="project" value="TreeGrafter"/>
</dbReference>
<evidence type="ECO:0000256" key="8">
    <source>
        <dbReference type="ARBA" id="ARBA00023316"/>
    </source>
</evidence>
<keyword evidence="12" id="KW-1185">Reference proteome</keyword>
<keyword evidence="7" id="KW-0325">Glycoprotein</keyword>
<feature type="domain" description="GH16" evidence="10">
    <location>
        <begin position="165"/>
        <end position="535"/>
    </location>
</feature>
<dbReference type="OrthoDB" id="412647at2759"/>
<organism evidence="11 12">
    <name type="scientific">Jaminaea rosea</name>
    <dbReference type="NCBI Taxonomy" id="1569628"/>
    <lineage>
        <taxon>Eukaryota</taxon>
        <taxon>Fungi</taxon>
        <taxon>Dikarya</taxon>
        <taxon>Basidiomycota</taxon>
        <taxon>Ustilaginomycotina</taxon>
        <taxon>Exobasidiomycetes</taxon>
        <taxon>Microstromatales</taxon>
        <taxon>Microstromatales incertae sedis</taxon>
        <taxon>Jaminaea</taxon>
    </lineage>
</organism>
<dbReference type="InterPro" id="IPR005629">
    <property type="entry name" value="Skn1/Kre6/Sbg1"/>
</dbReference>
<evidence type="ECO:0000256" key="5">
    <source>
        <dbReference type="ARBA" id="ARBA00022989"/>
    </source>
</evidence>
<keyword evidence="4" id="KW-0735">Signal-anchor</keyword>
<feature type="transmembrane region" description="Helical" evidence="9">
    <location>
        <begin position="98"/>
        <end position="121"/>
    </location>
</feature>
<evidence type="ECO:0000313" key="11">
    <source>
        <dbReference type="EMBL" id="PWN28468.1"/>
    </source>
</evidence>
<dbReference type="GO" id="GO:0006078">
    <property type="term" value="P:(1-&gt;6)-beta-D-glucan biosynthetic process"/>
    <property type="evidence" value="ECO:0007669"/>
    <property type="project" value="TreeGrafter"/>
</dbReference>
<evidence type="ECO:0000256" key="1">
    <source>
        <dbReference type="ARBA" id="ARBA00004606"/>
    </source>
</evidence>
<keyword evidence="8" id="KW-0961">Cell wall biogenesis/degradation</keyword>
<dbReference type="InterPro" id="IPR013320">
    <property type="entry name" value="ConA-like_dom_sf"/>
</dbReference>
<evidence type="ECO:0000256" key="2">
    <source>
        <dbReference type="ARBA" id="ARBA00010962"/>
    </source>
</evidence>
<gene>
    <name evidence="11" type="ORF">BDZ90DRAFT_218824</name>
</gene>
<comment type="subcellular location">
    <subcellularLocation>
        <location evidence="1">Membrane</location>
        <topology evidence="1">Single-pass type II membrane protein</topology>
    </subcellularLocation>
</comment>
<dbReference type="InterPro" id="IPR000757">
    <property type="entry name" value="Beta-glucanase-like"/>
</dbReference>
<dbReference type="GO" id="GO:0005789">
    <property type="term" value="C:endoplasmic reticulum membrane"/>
    <property type="evidence" value="ECO:0007669"/>
    <property type="project" value="TreeGrafter"/>
</dbReference>
<proteinExistence type="inferred from homology"/>
<dbReference type="AlphaFoldDB" id="A0A316UUJ7"/>
<dbReference type="Gene3D" id="2.60.120.200">
    <property type="match status" value="2"/>
</dbReference>
<sequence length="582" mass="63482">MRKGRPQGNIAAVSATTGASLAASASKRFSNSTVSYLSHQSSAVDSKSYQTHGGRSYAVGPDDVLYYGKDGAEPDDYLHNPDGKKDRNAFVFCSGRGFANMTTMFLLLLALLALFAGYPIISHFTGLKESKMGGFNLGGSNGSGQVPELTGLFKMIDDDTPTAAKTWTNPIDGSSYHLVFSDEFNQEGRTFWPGDDPFWEAVDLWYGVTGDLEWYSPEAVNTTDGYLQITMTEDATHNLNFRSGMVQSWNKLCFQGGYLEFAAILPGSPNAAGYWPGLWTMGNLGRPGYPGSTDGMWPYSYDSCDSGILPNQTNVEGTGPPLVLNPTNGKRHLSYLPGMRTSACTCEGEDHPGPNVNVGRSSPELDVLEAQTAGGVGEASQSLQTAPYDESYQWKNGSGYITIYDEETSKLNSYTGGVYQEAVSCLSNIPADSYELADAPRAVTYGVQYSPDWTGTGQGSVTWFIDGKATWTVQASAIGPDVQMDIGQRLIPVEPMAIIMNLGMSNGFQTIRWPSITFPARLRVDYARLYQQDGQPDRISCDPPDHPTADYIARHPELYLNRNLTVFPRDTYSWPKNKLTGC</sequence>
<comment type="similarity">
    <text evidence="2">Belongs to the SKN1/KRE6 family.</text>
</comment>
<keyword evidence="5 9" id="KW-1133">Transmembrane helix</keyword>
<dbReference type="GO" id="GO:0005886">
    <property type="term" value="C:plasma membrane"/>
    <property type="evidence" value="ECO:0007669"/>
    <property type="project" value="TreeGrafter"/>
</dbReference>
<dbReference type="FunFam" id="2.60.120.200:FF:000140">
    <property type="entry name" value="Beta-glucan synthesis-associated protein"/>
    <property type="match status" value="1"/>
</dbReference>
<name>A0A316UUJ7_9BASI</name>
<evidence type="ECO:0000256" key="6">
    <source>
        <dbReference type="ARBA" id="ARBA00023136"/>
    </source>
</evidence>
<keyword evidence="11" id="KW-0378">Hydrolase</keyword>
<keyword evidence="6 9" id="KW-0472">Membrane</keyword>
<keyword evidence="3 9" id="KW-0812">Transmembrane</keyword>
<dbReference type="GO" id="GO:0015926">
    <property type="term" value="F:glucosidase activity"/>
    <property type="evidence" value="ECO:0007669"/>
    <property type="project" value="TreeGrafter"/>
</dbReference>
<dbReference type="SUPFAM" id="SSF49899">
    <property type="entry name" value="Concanavalin A-like lectins/glucanases"/>
    <property type="match status" value="1"/>
</dbReference>
<evidence type="ECO:0000313" key="12">
    <source>
        <dbReference type="Proteomes" id="UP000245884"/>
    </source>
</evidence>
<evidence type="ECO:0000259" key="10">
    <source>
        <dbReference type="PROSITE" id="PS51762"/>
    </source>
</evidence>
<protein>
    <submittedName>
        <fullName evidence="11">Glycoside hydrolase family 16 protein</fullName>
    </submittedName>
</protein>
<reference evidence="11 12" key="1">
    <citation type="journal article" date="2018" name="Mol. Biol. Evol.">
        <title>Broad Genomic Sampling Reveals a Smut Pathogenic Ancestry of the Fungal Clade Ustilaginomycotina.</title>
        <authorList>
            <person name="Kijpornyongpan T."/>
            <person name="Mondo S.J."/>
            <person name="Barry K."/>
            <person name="Sandor L."/>
            <person name="Lee J."/>
            <person name="Lipzen A."/>
            <person name="Pangilinan J."/>
            <person name="LaButti K."/>
            <person name="Hainaut M."/>
            <person name="Henrissat B."/>
            <person name="Grigoriev I.V."/>
            <person name="Spatafora J.W."/>
            <person name="Aime M.C."/>
        </authorList>
    </citation>
    <scope>NUCLEOTIDE SEQUENCE [LARGE SCALE GENOMIC DNA]</scope>
    <source>
        <strain evidence="11 12">MCA 5214</strain>
    </source>
</reference>
<dbReference type="PANTHER" id="PTHR31361">
    <property type="entry name" value="BETA-GLUCAN SYNTHESIS-ASSOCIATED PROTEIN KRE6-RELATED"/>
    <property type="match status" value="1"/>
</dbReference>
<dbReference type="Proteomes" id="UP000245884">
    <property type="component" value="Unassembled WGS sequence"/>
</dbReference>
<dbReference type="PROSITE" id="PS51762">
    <property type="entry name" value="GH16_2"/>
    <property type="match status" value="1"/>
</dbReference>
<dbReference type="RefSeq" id="XP_025363080.1">
    <property type="nucleotide sequence ID" value="XM_025504380.1"/>
</dbReference>
<dbReference type="GeneID" id="37026203"/>
<dbReference type="EMBL" id="KZ819665">
    <property type="protein sequence ID" value="PWN28468.1"/>
    <property type="molecule type" value="Genomic_DNA"/>
</dbReference>
<evidence type="ECO:0000256" key="4">
    <source>
        <dbReference type="ARBA" id="ARBA00022968"/>
    </source>
</evidence>
<dbReference type="Pfam" id="PF03935">
    <property type="entry name" value="SKN1_KRE6_Sbg1"/>
    <property type="match status" value="1"/>
</dbReference>
<dbReference type="PANTHER" id="PTHR31361:SF15">
    <property type="entry name" value="GH16 DOMAIN-CONTAINING PROTEIN"/>
    <property type="match status" value="1"/>
</dbReference>
<dbReference type="STRING" id="1569628.A0A316UUJ7"/>
<dbReference type="CDD" id="cd02180">
    <property type="entry name" value="GH16_fungal_KRE6_glucanase"/>
    <property type="match status" value="1"/>
</dbReference>
<dbReference type="FunFam" id="2.60.120.200:FF:000135">
    <property type="entry name" value="Related to KRE6-glucan synthase subunit"/>
    <property type="match status" value="1"/>
</dbReference>